<organism evidence="1 2">
    <name type="scientific">Danio rerio</name>
    <name type="common">Zebrafish</name>
    <name type="synonym">Brachydanio rerio</name>
    <dbReference type="NCBI Taxonomy" id="7955"/>
    <lineage>
        <taxon>Eukaryota</taxon>
        <taxon>Metazoa</taxon>
        <taxon>Chordata</taxon>
        <taxon>Craniata</taxon>
        <taxon>Vertebrata</taxon>
        <taxon>Euteleostomi</taxon>
        <taxon>Actinopterygii</taxon>
        <taxon>Neopterygii</taxon>
        <taxon>Teleostei</taxon>
        <taxon>Ostariophysi</taxon>
        <taxon>Cypriniformes</taxon>
        <taxon>Danionidae</taxon>
        <taxon>Danioninae</taxon>
        <taxon>Danio</taxon>
    </lineage>
</organism>
<proteinExistence type="predicted"/>
<gene>
    <name evidence="2" type="primary">LOC100331050</name>
</gene>
<accession>A0AC58IFD7</accession>
<reference evidence="2" key="1">
    <citation type="submission" date="2025-08" db="UniProtKB">
        <authorList>
            <consortium name="RefSeq"/>
        </authorList>
    </citation>
    <scope>IDENTIFICATION</scope>
    <source>
        <strain evidence="2">Tuebingen</strain>
        <tissue evidence="2">Fibroblasts and whole tissue</tissue>
    </source>
</reference>
<evidence type="ECO:0000313" key="2">
    <source>
        <dbReference type="RefSeq" id="XP_073792953.1"/>
    </source>
</evidence>
<sequence length="1238" mass="146306">MTQETLNCLYLCDPGVDLFILVTPVTPLTKEDRAEMEKIHRTFYSKEHFVVLFITEHTVNQSPSEFQLSEESQRIVSLYGCWYRVMGLKDHRNTEQISELLQYTDNMKTEPYSLQTLMRARHELGAKLSEKDGEIRELQQKINTLESVKLNLVLCGSNRKLKSSLSELFLSESTRGSVVSSEFTKRDLDLHGRLINVMEFPALINLSEEEVMRQTLRCVSLCQPGVHLFILIIPEEAPLNNEDRAEMEKMQKIFSSRLNKHMMILIQQDSELHTAELSEETQAVIQSFGEQHYFISPNTPVSTLMEKIEQMVEENKGQVFSTETFLELQMEKLLKHDEMKRTIHKLETLFQSQDSSESEDDLRIVLLGKTGVGKSATGNTILGRKEFKSDISQSSVTNVCQKQTAEINGRHITVIDTPGLFDTKLSNEEIKREISNCISMILPGPHVFLLLISLGRFTQEEEKSVKLIQETFGENSLIFTIVLFTRGDDLDSKDIQHYLNSPGSTLMKLIEACGNRYHVFNNRSGDQKQVSELLEKINNMVKANGGSYYSCKRFRDIERDRQNKERKMLLMKHEEEKETMKKIMKEEQQRSKRSVDEFRDRVERYETEIKEKVEQERSVRDEMMQEREKWKREIEKERQKRNEADEMRRKIEQEMWDRYSESLKEKDELQLKYEDVKGRITVMKRDIQDIEDSEKKIQEEMKRDRDDWERQKQLEIQREEEEKESRKNNEHGNEIPEDQGTSDSEASDLECLRIVLFGKKGTGKSATGNTILGNEEFSTAAGSQLMTKNCQKGVGEAEGKRVSIVDTPGLLDTTLSTDEVVEGIMESVSLSAPGPHVFIIVLSLEKITQEEKDLLDLITKMFGPEAAKFSIVLFTKADTLKNQTITQYVEKSKYSKTLKSLISACGDRFLAFNNAETQDQTQVTELFNMIEEMMQSNQAEHFTNEMFEKIKISINKREELEENKRKNQAQVEELQAKYELEIRNKRRRLEEKKRKTEKERVKLENKYIIRAETLMRQFEEKEKSDLEKQKEEAQKQADLEKQMTEEYNLRIEEIEDQRKEYEKQQEERKDQQRGEMYEQDQEQTKHEEHIEEEEETKMAEFDEKKSEIKQHYEQMMKERKEEYDIRKQEDEERQKQKRKRWEKMVKDLKRDQEEEIKRRDKMERERLQREEEECEEMILTNQAEIQRIKDEHQNKAWEEKQELQDFEEEKQMHIKEFRMRAKEELNKLKKGKSSCYVM</sequence>
<protein>
    <submittedName>
        <fullName evidence="2">Uncharacterized protein isoform X1</fullName>
    </submittedName>
</protein>
<dbReference type="RefSeq" id="XP_073792953.1">
    <property type="nucleotide sequence ID" value="XM_073936852.1"/>
</dbReference>
<keyword evidence="1" id="KW-1185">Reference proteome</keyword>
<name>A0AC58IFD7_DANRE</name>
<dbReference type="Proteomes" id="UP000000437">
    <property type="component" value="Chromosome 22"/>
</dbReference>
<evidence type="ECO:0000313" key="1">
    <source>
        <dbReference type="Proteomes" id="UP000000437"/>
    </source>
</evidence>